<name>A0A381T1Q0_9ZZZZ</name>
<keyword evidence="1" id="KW-0812">Transmembrane</keyword>
<feature type="transmembrane region" description="Helical" evidence="1">
    <location>
        <begin position="156"/>
        <end position="177"/>
    </location>
</feature>
<sequence>MSLITGAGRSGLDPVGKWSLILAPILFIVGGVMTAPFGSYHVGLVGEIAAAGETAKLGLTIGIVGVVLYVRSILGLTSITPEAGNALARMRIASAGAVALLAIQTIQTGMAMGIAGGDTAIGGAFLGVQTAGTIVALLTLIPLAGGLIAGGLVSKYFGWVLLALAVVGLITVLAIGLDTETGGLINGVLQGVWGIVILVIGIMMINGDGD</sequence>
<reference evidence="2" key="1">
    <citation type="submission" date="2018-05" db="EMBL/GenBank/DDBJ databases">
        <authorList>
            <person name="Lanie J.A."/>
            <person name="Ng W.-L."/>
            <person name="Kazmierczak K.M."/>
            <person name="Andrzejewski T.M."/>
            <person name="Davidsen T.M."/>
            <person name="Wayne K.J."/>
            <person name="Tettelin H."/>
            <person name="Glass J.I."/>
            <person name="Rusch D."/>
            <person name="Podicherti R."/>
            <person name="Tsui H.-C.T."/>
            <person name="Winkler M.E."/>
        </authorList>
    </citation>
    <scope>NUCLEOTIDE SEQUENCE</scope>
</reference>
<feature type="transmembrane region" description="Helical" evidence="1">
    <location>
        <begin position="183"/>
        <end position="205"/>
    </location>
</feature>
<feature type="transmembrane region" description="Helical" evidence="1">
    <location>
        <begin position="20"/>
        <end position="37"/>
    </location>
</feature>
<dbReference type="AlphaFoldDB" id="A0A381T1Q0"/>
<evidence type="ECO:0000313" key="2">
    <source>
        <dbReference type="EMBL" id="SVA09478.1"/>
    </source>
</evidence>
<keyword evidence="1" id="KW-0472">Membrane</keyword>
<organism evidence="2">
    <name type="scientific">marine metagenome</name>
    <dbReference type="NCBI Taxonomy" id="408172"/>
    <lineage>
        <taxon>unclassified sequences</taxon>
        <taxon>metagenomes</taxon>
        <taxon>ecological metagenomes</taxon>
    </lineage>
</organism>
<accession>A0A381T1Q0</accession>
<evidence type="ECO:0000256" key="1">
    <source>
        <dbReference type="SAM" id="Phobius"/>
    </source>
</evidence>
<feature type="transmembrane region" description="Helical" evidence="1">
    <location>
        <begin position="92"/>
        <end position="115"/>
    </location>
</feature>
<feature type="transmembrane region" description="Helical" evidence="1">
    <location>
        <begin position="57"/>
        <end position="80"/>
    </location>
</feature>
<feature type="transmembrane region" description="Helical" evidence="1">
    <location>
        <begin position="121"/>
        <end position="144"/>
    </location>
</feature>
<keyword evidence="1" id="KW-1133">Transmembrane helix</keyword>
<proteinExistence type="predicted"/>
<dbReference type="EMBL" id="UINC01003815">
    <property type="protein sequence ID" value="SVA09478.1"/>
    <property type="molecule type" value="Genomic_DNA"/>
</dbReference>
<protein>
    <submittedName>
        <fullName evidence="2">Uncharacterized protein</fullName>
    </submittedName>
</protein>
<gene>
    <name evidence="2" type="ORF">METZ01_LOCUS62332</name>
</gene>